<dbReference type="InterPro" id="IPR050638">
    <property type="entry name" value="AA-Vitamin_Transporters"/>
</dbReference>
<comment type="similarity">
    <text evidence="2">Belongs to the EamA transporter family.</text>
</comment>
<evidence type="ECO:0000313" key="9">
    <source>
        <dbReference type="Proteomes" id="UP000274843"/>
    </source>
</evidence>
<feature type="transmembrane region" description="Helical" evidence="6">
    <location>
        <begin position="252"/>
        <end position="275"/>
    </location>
</feature>
<dbReference type="AlphaFoldDB" id="A0A3N2GVX1"/>
<dbReference type="Pfam" id="PF00892">
    <property type="entry name" value="EamA"/>
    <property type="match status" value="2"/>
</dbReference>
<dbReference type="PANTHER" id="PTHR32322">
    <property type="entry name" value="INNER MEMBRANE TRANSPORTER"/>
    <property type="match status" value="1"/>
</dbReference>
<comment type="caution">
    <text evidence="8">The sequence shown here is derived from an EMBL/GenBank/DDBJ whole genome shotgun (WGS) entry which is preliminary data.</text>
</comment>
<feature type="domain" description="EamA" evidence="7">
    <location>
        <begin position="162"/>
        <end position="297"/>
    </location>
</feature>
<evidence type="ECO:0000313" key="8">
    <source>
        <dbReference type="EMBL" id="ROS40309.1"/>
    </source>
</evidence>
<dbReference type="PANTHER" id="PTHR32322:SF9">
    <property type="entry name" value="AMINO-ACID METABOLITE EFFLUX PUMP-RELATED"/>
    <property type="match status" value="1"/>
</dbReference>
<gene>
    <name evidence="8" type="ORF">EDD35_2641</name>
</gene>
<feature type="transmembrane region" description="Helical" evidence="6">
    <location>
        <begin position="223"/>
        <end position="245"/>
    </location>
</feature>
<evidence type="ECO:0000256" key="5">
    <source>
        <dbReference type="ARBA" id="ARBA00023136"/>
    </source>
</evidence>
<name>A0A3N2GVX1_9PSEU</name>
<evidence type="ECO:0000256" key="6">
    <source>
        <dbReference type="SAM" id="Phobius"/>
    </source>
</evidence>
<feature type="transmembrane region" description="Helical" evidence="6">
    <location>
        <begin position="19"/>
        <end position="36"/>
    </location>
</feature>
<dbReference type="EMBL" id="RKHY01000001">
    <property type="protein sequence ID" value="ROS40309.1"/>
    <property type="molecule type" value="Genomic_DNA"/>
</dbReference>
<feature type="transmembrane region" description="Helical" evidence="6">
    <location>
        <begin position="105"/>
        <end position="125"/>
    </location>
</feature>
<keyword evidence="9" id="KW-1185">Reference proteome</keyword>
<accession>A0A3N2GVX1</accession>
<feature type="domain" description="EamA" evidence="7">
    <location>
        <begin position="21"/>
        <end position="151"/>
    </location>
</feature>
<reference evidence="8 9" key="1">
    <citation type="submission" date="2018-11" db="EMBL/GenBank/DDBJ databases">
        <title>Sequencing the genomes of 1000 actinobacteria strains.</title>
        <authorList>
            <person name="Klenk H.-P."/>
        </authorList>
    </citation>
    <scope>NUCLEOTIDE SEQUENCE [LARGE SCALE GENOMIC DNA]</scope>
    <source>
        <strain evidence="8 9">DSM 44348</strain>
    </source>
</reference>
<evidence type="ECO:0000256" key="4">
    <source>
        <dbReference type="ARBA" id="ARBA00022989"/>
    </source>
</evidence>
<feature type="transmembrane region" description="Helical" evidence="6">
    <location>
        <begin position="137"/>
        <end position="154"/>
    </location>
</feature>
<evidence type="ECO:0000259" key="7">
    <source>
        <dbReference type="Pfam" id="PF00892"/>
    </source>
</evidence>
<feature type="transmembrane region" description="Helical" evidence="6">
    <location>
        <begin position="48"/>
        <end position="68"/>
    </location>
</feature>
<dbReference type="InterPro" id="IPR037185">
    <property type="entry name" value="EmrE-like"/>
</dbReference>
<keyword evidence="5 6" id="KW-0472">Membrane</keyword>
<keyword evidence="4 6" id="KW-1133">Transmembrane helix</keyword>
<feature type="transmembrane region" description="Helical" evidence="6">
    <location>
        <begin position="192"/>
        <end position="211"/>
    </location>
</feature>
<evidence type="ECO:0000256" key="1">
    <source>
        <dbReference type="ARBA" id="ARBA00004141"/>
    </source>
</evidence>
<dbReference type="SUPFAM" id="SSF103481">
    <property type="entry name" value="Multidrug resistance efflux transporter EmrE"/>
    <property type="match status" value="2"/>
</dbReference>
<protein>
    <submittedName>
        <fullName evidence="8">Drug/metabolite transporter (DMT)-like permease</fullName>
    </submittedName>
</protein>
<comment type="subcellular location">
    <subcellularLocation>
        <location evidence="1">Membrane</location>
        <topology evidence="1">Multi-pass membrane protein</topology>
    </subcellularLocation>
</comment>
<dbReference type="Proteomes" id="UP000274843">
    <property type="component" value="Unassembled WGS sequence"/>
</dbReference>
<sequence length="318" mass="33042">MSLQITGAIVKAVAETKTLLRLAALALMWGSSFLWIKIGLQAFTPVQIVLIRTVLGSAVLVGLCYAARDRLPAGRRIWKHLLVAALFHNALPFLLFAIGEQTVSSGVTGVLNATTPLWTLLMAMLMGVERRLDPPKLVGLLAGLAGTVLIFAPWQESGLLSWGALACVAAAVSYGFVFVYEGKHLSGTGSSPVALAGAQMTAASGFTLLAMPAGGTTPVHLSAGPVIAVVILGVFSTGVAFALSYRLLATEGAVAASTVGYLMPVVSLALGAVFLGEDLNPRILAGVAVVLAGVALTRVRRRVLVQTSLRSEAQRESS</sequence>
<feature type="transmembrane region" description="Helical" evidence="6">
    <location>
        <begin position="281"/>
        <end position="299"/>
    </location>
</feature>
<evidence type="ECO:0000256" key="2">
    <source>
        <dbReference type="ARBA" id="ARBA00007362"/>
    </source>
</evidence>
<feature type="transmembrane region" description="Helical" evidence="6">
    <location>
        <begin position="160"/>
        <end position="180"/>
    </location>
</feature>
<dbReference type="GO" id="GO:0016020">
    <property type="term" value="C:membrane"/>
    <property type="evidence" value="ECO:0007669"/>
    <property type="project" value="UniProtKB-SubCell"/>
</dbReference>
<organism evidence="8 9">
    <name type="scientific">Amycolatopsis thermoflava</name>
    <dbReference type="NCBI Taxonomy" id="84480"/>
    <lineage>
        <taxon>Bacteria</taxon>
        <taxon>Bacillati</taxon>
        <taxon>Actinomycetota</taxon>
        <taxon>Actinomycetes</taxon>
        <taxon>Pseudonocardiales</taxon>
        <taxon>Pseudonocardiaceae</taxon>
        <taxon>Amycolatopsis</taxon>
        <taxon>Amycolatopsis methanolica group</taxon>
    </lineage>
</organism>
<proteinExistence type="inferred from homology"/>
<feature type="transmembrane region" description="Helical" evidence="6">
    <location>
        <begin position="80"/>
        <end position="99"/>
    </location>
</feature>
<evidence type="ECO:0000256" key="3">
    <source>
        <dbReference type="ARBA" id="ARBA00022692"/>
    </source>
</evidence>
<dbReference type="InterPro" id="IPR000620">
    <property type="entry name" value="EamA_dom"/>
</dbReference>
<keyword evidence="3 6" id="KW-0812">Transmembrane</keyword>